<feature type="signal peptide" evidence="2">
    <location>
        <begin position="1"/>
        <end position="21"/>
    </location>
</feature>
<feature type="chain" id="PRO_5045405131" evidence="2">
    <location>
        <begin position="22"/>
        <end position="177"/>
    </location>
</feature>
<sequence length="177" mass="18177">MKLALSILPIASVALAVPVQAEDAGFSGPRAGVIAGYDRTDLAPGAGPQGGGLYGLQLGYDWNLGGVVLGVEADLAGSTADTDLPALRSDAQRYATVAARAGFEPLYGVLLFARGGVAHARVDIDPGADFDGSGFTVGGGAELALSGRLYLRSEYRYSDYGDRLRGQQVLGGVGLRF</sequence>
<evidence type="ECO:0000259" key="3">
    <source>
        <dbReference type="Pfam" id="PF13505"/>
    </source>
</evidence>
<evidence type="ECO:0000313" key="4">
    <source>
        <dbReference type="EMBL" id="MCJ2185368.1"/>
    </source>
</evidence>
<keyword evidence="5" id="KW-1185">Reference proteome</keyword>
<keyword evidence="1 2" id="KW-0732">Signal</keyword>
<dbReference type="SUPFAM" id="SSF56925">
    <property type="entry name" value="OMPA-like"/>
    <property type="match status" value="1"/>
</dbReference>
<gene>
    <name evidence="4" type="ORF">MTR66_00900</name>
</gene>
<dbReference type="Proteomes" id="UP001202281">
    <property type="component" value="Unassembled WGS sequence"/>
</dbReference>
<proteinExistence type="predicted"/>
<dbReference type="Pfam" id="PF13505">
    <property type="entry name" value="OMP_b-brl"/>
    <property type="match status" value="1"/>
</dbReference>
<dbReference type="InterPro" id="IPR027385">
    <property type="entry name" value="Beta-barrel_OMP"/>
</dbReference>
<dbReference type="RefSeq" id="WP_243917096.1">
    <property type="nucleotide sequence ID" value="NZ_JALHLG010000001.1"/>
</dbReference>
<evidence type="ECO:0000313" key="5">
    <source>
        <dbReference type="Proteomes" id="UP001202281"/>
    </source>
</evidence>
<accession>A0ABT0BJY8</accession>
<dbReference type="Gene3D" id="2.40.160.20">
    <property type="match status" value="1"/>
</dbReference>
<evidence type="ECO:0000256" key="2">
    <source>
        <dbReference type="SAM" id="SignalP"/>
    </source>
</evidence>
<reference evidence="4 5" key="1">
    <citation type="submission" date="2022-04" db="EMBL/GenBank/DDBJ databases">
        <title>Identification of a novel bacterium isolated from mangrove sediments.</title>
        <authorList>
            <person name="Pan X."/>
        </authorList>
    </citation>
    <scope>NUCLEOTIDE SEQUENCE [LARGE SCALE GENOMIC DNA]</scope>
    <source>
        <strain evidence="4 5">B2638</strain>
    </source>
</reference>
<comment type="caution">
    <text evidence="4">The sequence shown here is derived from an EMBL/GenBank/DDBJ whole genome shotgun (WGS) entry which is preliminary data.</text>
</comment>
<organism evidence="4 5">
    <name type="scientific">Novosphingobium beihaiensis</name>
    <dbReference type="NCBI Taxonomy" id="2930389"/>
    <lineage>
        <taxon>Bacteria</taxon>
        <taxon>Pseudomonadati</taxon>
        <taxon>Pseudomonadota</taxon>
        <taxon>Alphaproteobacteria</taxon>
        <taxon>Sphingomonadales</taxon>
        <taxon>Sphingomonadaceae</taxon>
        <taxon>Novosphingobium</taxon>
    </lineage>
</organism>
<evidence type="ECO:0000256" key="1">
    <source>
        <dbReference type="ARBA" id="ARBA00022729"/>
    </source>
</evidence>
<protein>
    <submittedName>
        <fullName evidence="4">Outer membrane beta-barrel protein</fullName>
    </submittedName>
</protein>
<name>A0ABT0BJY8_9SPHN</name>
<dbReference type="InterPro" id="IPR011250">
    <property type="entry name" value="OMP/PagP_B-barrel"/>
</dbReference>
<feature type="domain" description="Outer membrane protein beta-barrel" evidence="3">
    <location>
        <begin position="12"/>
        <end position="177"/>
    </location>
</feature>
<dbReference type="EMBL" id="JALHLG010000001">
    <property type="protein sequence ID" value="MCJ2185368.1"/>
    <property type="molecule type" value="Genomic_DNA"/>
</dbReference>